<proteinExistence type="predicted"/>
<dbReference type="Proteomes" id="UP001419910">
    <property type="component" value="Unassembled WGS sequence"/>
</dbReference>
<keyword evidence="1" id="KW-0732">Signal</keyword>
<reference evidence="2 3" key="1">
    <citation type="submission" date="2024-05" db="EMBL/GenBank/DDBJ databases">
        <authorList>
            <person name="Liu Q."/>
            <person name="Xin Y.-H."/>
        </authorList>
    </citation>
    <scope>NUCLEOTIDE SEQUENCE [LARGE SCALE GENOMIC DNA]</scope>
    <source>
        <strain evidence="2 3">CGMCC 1.10181</strain>
    </source>
</reference>
<feature type="signal peptide" evidence="1">
    <location>
        <begin position="1"/>
        <end position="19"/>
    </location>
</feature>
<keyword evidence="3" id="KW-1185">Reference proteome</keyword>
<dbReference type="RefSeq" id="WP_343891306.1">
    <property type="nucleotide sequence ID" value="NZ_BAAAEH010000040.1"/>
</dbReference>
<accession>A0ABU9Y285</accession>
<dbReference type="Gene3D" id="2.60.120.430">
    <property type="entry name" value="Galactose-binding lectin"/>
    <property type="match status" value="1"/>
</dbReference>
<gene>
    <name evidence="2" type="ORF">ABC974_09750</name>
</gene>
<feature type="chain" id="PRO_5046120743" evidence="1">
    <location>
        <begin position="20"/>
        <end position="189"/>
    </location>
</feature>
<dbReference type="EMBL" id="JBDIME010000006">
    <property type="protein sequence ID" value="MEN2789908.1"/>
    <property type="molecule type" value="Genomic_DNA"/>
</dbReference>
<comment type="caution">
    <text evidence="2">The sequence shown here is derived from an EMBL/GenBank/DDBJ whole genome shotgun (WGS) entry which is preliminary data.</text>
</comment>
<evidence type="ECO:0000313" key="2">
    <source>
        <dbReference type="EMBL" id="MEN2789908.1"/>
    </source>
</evidence>
<sequence length="189" mass="19662">MKSLVAAAALLFVPAAAMAQATPAQAPAAAPAAAADPIANIYDKALGAGWENMSSAKTELSADIGSAHMPIRVEAQGYQALYLHHAPFSAAPYRGISMLIQAVGGEAEVRVVGIVNGKPIPNGARVGADGQPEPRMKVVKVVPGGWTKVQIPFDQLGIGEGTTIDGFWVQNNKSEPAPHLYVADIMLDR</sequence>
<evidence type="ECO:0000313" key="3">
    <source>
        <dbReference type="Proteomes" id="UP001419910"/>
    </source>
</evidence>
<protein>
    <submittedName>
        <fullName evidence="2">Uncharacterized protein</fullName>
    </submittedName>
</protein>
<evidence type="ECO:0000256" key="1">
    <source>
        <dbReference type="SAM" id="SignalP"/>
    </source>
</evidence>
<organism evidence="2 3">
    <name type="scientific">Sphingomonas oligophenolica</name>
    <dbReference type="NCBI Taxonomy" id="301154"/>
    <lineage>
        <taxon>Bacteria</taxon>
        <taxon>Pseudomonadati</taxon>
        <taxon>Pseudomonadota</taxon>
        <taxon>Alphaproteobacteria</taxon>
        <taxon>Sphingomonadales</taxon>
        <taxon>Sphingomonadaceae</taxon>
        <taxon>Sphingomonas</taxon>
    </lineage>
</organism>
<name>A0ABU9Y285_9SPHN</name>